<organism evidence="1">
    <name type="scientific">viral metagenome</name>
    <dbReference type="NCBI Taxonomy" id="1070528"/>
    <lineage>
        <taxon>unclassified sequences</taxon>
        <taxon>metagenomes</taxon>
        <taxon>organismal metagenomes</taxon>
    </lineage>
</organism>
<dbReference type="AlphaFoldDB" id="A0A6M3Y5R7"/>
<gene>
    <name evidence="1" type="ORF">MM415B03542_0010</name>
</gene>
<protein>
    <submittedName>
        <fullName evidence="1">Uncharacterized protein</fullName>
    </submittedName>
</protein>
<name>A0A6M3Y5R7_9ZZZZ</name>
<accession>A0A6M3Y5R7</accession>
<dbReference type="EMBL" id="MT145199">
    <property type="protein sequence ID" value="QJI05423.1"/>
    <property type="molecule type" value="Genomic_DNA"/>
</dbReference>
<sequence length="88" mass="10145">MEKDKLYNAQEILQTIGLIQGEINKWEGFCTNHRSVRFSVVKCPTVHDPHGLNYFQYPSEQAANAYRDLCVSILKGKLKKLQDEFDAL</sequence>
<proteinExistence type="predicted"/>
<reference evidence="1" key="1">
    <citation type="submission" date="2020-03" db="EMBL/GenBank/DDBJ databases">
        <title>The deep terrestrial virosphere.</title>
        <authorList>
            <person name="Holmfeldt K."/>
            <person name="Nilsson E."/>
            <person name="Simone D."/>
            <person name="Lopez-Fernandez M."/>
            <person name="Wu X."/>
            <person name="de Brujin I."/>
            <person name="Lundin D."/>
            <person name="Andersson A."/>
            <person name="Bertilsson S."/>
            <person name="Dopson M."/>
        </authorList>
    </citation>
    <scope>NUCLEOTIDE SEQUENCE</scope>
    <source>
        <strain evidence="1">MM415B03542</strain>
    </source>
</reference>
<evidence type="ECO:0000313" key="1">
    <source>
        <dbReference type="EMBL" id="QJI05423.1"/>
    </source>
</evidence>